<dbReference type="PANTHER" id="PTHR11012:SF30">
    <property type="entry name" value="PROTEIN KINASE-LIKE DOMAIN-CONTAINING"/>
    <property type="match status" value="1"/>
</dbReference>
<dbReference type="Gene3D" id="3.90.1200.10">
    <property type="match status" value="1"/>
</dbReference>
<evidence type="ECO:0008006" key="3">
    <source>
        <dbReference type="Google" id="ProtNLM"/>
    </source>
</evidence>
<gene>
    <name evidence="1" type="ORF">TeGR_g11042</name>
</gene>
<keyword evidence="2" id="KW-1185">Reference proteome</keyword>
<dbReference type="EMBL" id="BRYB01001733">
    <property type="protein sequence ID" value="GMI32299.1"/>
    <property type="molecule type" value="Genomic_DNA"/>
</dbReference>
<dbReference type="InterPro" id="IPR004119">
    <property type="entry name" value="EcKL"/>
</dbReference>
<feature type="non-terminal residue" evidence="1">
    <location>
        <position position="1"/>
    </location>
</feature>
<protein>
    <recommendedName>
        <fullName evidence="3">CHK kinase-like domain-containing protein</fullName>
    </recommendedName>
</protein>
<dbReference type="PANTHER" id="PTHR11012">
    <property type="entry name" value="PROTEIN KINASE-LIKE DOMAIN-CONTAINING"/>
    <property type="match status" value="1"/>
</dbReference>
<evidence type="ECO:0000313" key="1">
    <source>
        <dbReference type="EMBL" id="GMI32299.1"/>
    </source>
</evidence>
<reference evidence="1 2" key="1">
    <citation type="journal article" date="2023" name="Commun. Biol.">
        <title>Genome analysis of Parmales, the sister group of diatoms, reveals the evolutionary specialization of diatoms from phago-mixotrophs to photoautotrophs.</title>
        <authorList>
            <person name="Ban H."/>
            <person name="Sato S."/>
            <person name="Yoshikawa S."/>
            <person name="Yamada K."/>
            <person name="Nakamura Y."/>
            <person name="Ichinomiya M."/>
            <person name="Sato N."/>
            <person name="Blanc-Mathieu R."/>
            <person name="Endo H."/>
            <person name="Kuwata A."/>
            <person name="Ogata H."/>
        </authorList>
    </citation>
    <scope>NUCLEOTIDE SEQUENCE [LARGE SCALE GENOMIC DNA]</scope>
</reference>
<dbReference type="Proteomes" id="UP001165060">
    <property type="component" value="Unassembled WGS sequence"/>
</dbReference>
<proteinExistence type="predicted"/>
<dbReference type="Pfam" id="PF02958">
    <property type="entry name" value="EcKL"/>
    <property type="match status" value="1"/>
</dbReference>
<sequence length="324" mass="36064">ASERGSIPFADSLRDLISNENELDVYTKFFPRGLAPRCVYHQKTGALDPLPETDEQLSELGYLFLLEAVDTDVYCQPSPLTVPQIHKSLSLLARFHATTFGDAPKLTEAASLLHKNGSYWSLDKRSPEFKDVEDCWTTFRSKFLPLYPFLEDEADLGARISAVASQVAAELSATPSSPGACVVHGDAKSLNMFLPKDESSPLPGFLIDFQWSGLGYPALDVAMHITHSLPAEAFEDGGEMKLVRHYFEELKGQGCDVDWKVFERQYHLGVIDFGRAVLTIFWRSASPDEFLRKAGNSNVTYANRNADAAMAFVGRIKRSLDKIF</sequence>
<evidence type="ECO:0000313" key="2">
    <source>
        <dbReference type="Proteomes" id="UP001165060"/>
    </source>
</evidence>
<dbReference type="SUPFAM" id="SSF56112">
    <property type="entry name" value="Protein kinase-like (PK-like)"/>
    <property type="match status" value="1"/>
</dbReference>
<comment type="caution">
    <text evidence="1">The sequence shown here is derived from an EMBL/GenBank/DDBJ whole genome shotgun (WGS) entry which is preliminary data.</text>
</comment>
<accession>A0ABQ6MTV6</accession>
<name>A0ABQ6MTV6_9STRA</name>
<organism evidence="1 2">
    <name type="scientific">Tetraparma gracilis</name>
    <dbReference type="NCBI Taxonomy" id="2962635"/>
    <lineage>
        <taxon>Eukaryota</taxon>
        <taxon>Sar</taxon>
        <taxon>Stramenopiles</taxon>
        <taxon>Ochrophyta</taxon>
        <taxon>Bolidophyceae</taxon>
        <taxon>Parmales</taxon>
        <taxon>Triparmaceae</taxon>
        <taxon>Tetraparma</taxon>
    </lineage>
</organism>
<dbReference type="InterPro" id="IPR011009">
    <property type="entry name" value="Kinase-like_dom_sf"/>
</dbReference>